<dbReference type="CDD" id="cd00063">
    <property type="entry name" value="FN3"/>
    <property type="match status" value="3"/>
</dbReference>
<reference evidence="13" key="2">
    <citation type="submission" date="2025-09" db="UniProtKB">
        <authorList>
            <consortium name="Ensembl"/>
        </authorList>
    </citation>
    <scope>IDENTIFICATION</scope>
</reference>
<dbReference type="InterPro" id="IPR036116">
    <property type="entry name" value="FN3_sf"/>
</dbReference>
<dbReference type="GO" id="GO:0045658">
    <property type="term" value="P:regulation of neutrophil differentiation"/>
    <property type="evidence" value="ECO:0007669"/>
    <property type="project" value="Ensembl"/>
</dbReference>
<dbReference type="OrthoDB" id="9887129at2759"/>
<protein>
    <submittedName>
        <fullName evidence="13">Colony stimulating factor 3 receptor</fullName>
    </submittedName>
</protein>
<dbReference type="InterPro" id="IPR010457">
    <property type="entry name" value="IgC2-like_lig-bd"/>
</dbReference>
<organism evidence="13 14">
    <name type="scientific">Salmo trutta</name>
    <name type="common">Brown trout</name>
    <dbReference type="NCBI Taxonomy" id="8032"/>
    <lineage>
        <taxon>Eukaryota</taxon>
        <taxon>Metazoa</taxon>
        <taxon>Chordata</taxon>
        <taxon>Craniata</taxon>
        <taxon>Vertebrata</taxon>
        <taxon>Euteleostomi</taxon>
        <taxon>Actinopterygii</taxon>
        <taxon>Neopterygii</taxon>
        <taxon>Teleostei</taxon>
        <taxon>Protacanthopterygii</taxon>
        <taxon>Salmoniformes</taxon>
        <taxon>Salmonidae</taxon>
        <taxon>Salmoninae</taxon>
        <taxon>Salmo</taxon>
    </lineage>
</organism>
<dbReference type="GeneTree" id="ENSGT00940000158915"/>
<feature type="domain" description="Fibronectin type-III" evidence="12">
    <location>
        <begin position="579"/>
        <end position="670"/>
    </location>
</feature>
<dbReference type="InterPro" id="IPR003961">
    <property type="entry name" value="FN3_dom"/>
</dbReference>
<dbReference type="GO" id="GO:0001780">
    <property type="term" value="P:neutrophil homeostasis"/>
    <property type="evidence" value="ECO:0007669"/>
    <property type="project" value="Ensembl"/>
</dbReference>
<dbReference type="InterPro" id="IPR036179">
    <property type="entry name" value="Ig-like_dom_sf"/>
</dbReference>
<dbReference type="GO" id="GO:0005886">
    <property type="term" value="C:plasma membrane"/>
    <property type="evidence" value="ECO:0007669"/>
    <property type="project" value="UniProtKB-ARBA"/>
</dbReference>
<keyword evidence="4" id="KW-0732">Signal</keyword>
<dbReference type="GO" id="GO:0030223">
    <property type="term" value="P:neutrophil differentiation"/>
    <property type="evidence" value="ECO:0007669"/>
    <property type="project" value="Ensembl"/>
</dbReference>
<dbReference type="GO" id="GO:0060216">
    <property type="term" value="P:definitive hemopoiesis"/>
    <property type="evidence" value="ECO:0007669"/>
    <property type="project" value="Ensembl"/>
</dbReference>
<keyword evidence="8" id="KW-0675">Receptor</keyword>
<keyword evidence="7 11" id="KW-0472">Membrane</keyword>
<dbReference type="AlphaFoldDB" id="A0A674DTI5"/>
<dbReference type="InterPro" id="IPR052672">
    <property type="entry name" value="Type1_Cytokine_Rcpt_Type2"/>
</dbReference>
<dbReference type="PROSITE" id="PS50853">
    <property type="entry name" value="FN3"/>
    <property type="match status" value="4"/>
</dbReference>
<evidence type="ECO:0000256" key="3">
    <source>
        <dbReference type="ARBA" id="ARBA00022692"/>
    </source>
</evidence>
<evidence type="ECO:0000259" key="12">
    <source>
        <dbReference type="PROSITE" id="PS50853"/>
    </source>
</evidence>
<keyword evidence="6 11" id="KW-1133">Transmembrane helix</keyword>
<dbReference type="InterPro" id="IPR013783">
    <property type="entry name" value="Ig-like_fold"/>
</dbReference>
<keyword evidence="10" id="KW-0393">Immunoglobulin domain</keyword>
<dbReference type="SUPFAM" id="SSF48726">
    <property type="entry name" value="Immunoglobulin"/>
    <property type="match status" value="1"/>
</dbReference>
<feature type="domain" description="Fibronectin type-III" evidence="12">
    <location>
        <begin position="280"/>
        <end position="380"/>
    </location>
</feature>
<proteinExistence type="inferred from homology"/>
<keyword evidence="9" id="KW-0325">Glycoprotein</keyword>
<evidence type="ECO:0000313" key="14">
    <source>
        <dbReference type="Proteomes" id="UP000472277"/>
    </source>
</evidence>
<keyword evidence="3 11" id="KW-0812">Transmembrane</keyword>
<evidence type="ECO:0000256" key="5">
    <source>
        <dbReference type="ARBA" id="ARBA00022737"/>
    </source>
</evidence>
<dbReference type="InParanoid" id="A0A674DTI5"/>
<dbReference type="SUPFAM" id="SSF49265">
    <property type="entry name" value="Fibronectin type III"/>
    <property type="match status" value="3"/>
</dbReference>
<comment type="subcellular location">
    <subcellularLocation>
        <location evidence="1">Membrane</location>
        <topology evidence="1">Single-pass type I membrane protein</topology>
    </subcellularLocation>
</comment>
<name>A0A674DTI5_SALTR</name>
<dbReference type="Pfam" id="PF00041">
    <property type="entry name" value="fn3"/>
    <property type="match status" value="1"/>
</dbReference>
<dbReference type="GO" id="GO:1901534">
    <property type="term" value="P:positive regulation of hematopoietic progenitor cell differentiation"/>
    <property type="evidence" value="ECO:0007669"/>
    <property type="project" value="Ensembl"/>
</dbReference>
<feature type="transmembrane region" description="Helical" evidence="11">
    <location>
        <begin position="673"/>
        <end position="698"/>
    </location>
</feature>
<feature type="domain" description="Fibronectin type-III" evidence="12">
    <location>
        <begin position="181"/>
        <end position="278"/>
    </location>
</feature>
<feature type="domain" description="Fibronectin type-III" evidence="12">
    <location>
        <begin position="481"/>
        <end position="578"/>
    </location>
</feature>
<dbReference type="Ensembl" id="ENSSTUT00000106644.1">
    <property type="protein sequence ID" value="ENSSTUP00000099362.1"/>
    <property type="gene ID" value="ENSSTUG00000044555.1"/>
</dbReference>
<dbReference type="GO" id="GO:0140313">
    <property type="term" value="F:molecular sequestering activity"/>
    <property type="evidence" value="ECO:0007669"/>
    <property type="project" value="Ensembl"/>
</dbReference>
<reference evidence="13" key="1">
    <citation type="submission" date="2025-08" db="UniProtKB">
        <authorList>
            <consortium name="Ensembl"/>
        </authorList>
    </citation>
    <scope>IDENTIFICATION</scope>
</reference>
<comment type="similarity">
    <text evidence="2">Belongs to the type I cytokine receptor family. Type 2 subfamily.</text>
</comment>
<evidence type="ECO:0000256" key="6">
    <source>
        <dbReference type="ARBA" id="ARBA00022989"/>
    </source>
</evidence>
<dbReference type="OMA" id="SYCSIPR"/>
<evidence type="ECO:0000256" key="2">
    <source>
        <dbReference type="ARBA" id="ARBA00008921"/>
    </source>
</evidence>
<evidence type="ECO:0000256" key="8">
    <source>
        <dbReference type="ARBA" id="ARBA00023170"/>
    </source>
</evidence>
<evidence type="ECO:0000313" key="13">
    <source>
        <dbReference type="Ensembl" id="ENSSTUP00000099362.1"/>
    </source>
</evidence>
<dbReference type="SMART" id="SM00060">
    <property type="entry name" value="FN3"/>
    <property type="match status" value="4"/>
</dbReference>
<dbReference type="PANTHER" id="PTHR48423:SF1">
    <property type="entry name" value="INTERLEUKIN-27 RECEPTOR SUBUNIT ALPHA"/>
    <property type="match status" value="1"/>
</dbReference>
<accession>A0A674DTI5</accession>
<keyword evidence="5" id="KW-0677">Repeat</keyword>
<gene>
    <name evidence="13" type="primary">CSF3R</name>
    <name evidence="13" type="synonym">csf3r</name>
</gene>
<evidence type="ECO:0000256" key="10">
    <source>
        <dbReference type="ARBA" id="ARBA00023319"/>
    </source>
</evidence>
<evidence type="ECO:0000256" key="7">
    <source>
        <dbReference type="ARBA" id="ARBA00023136"/>
    </source>
</evidence>
<feature type="transmembrane region" description="Helical" evidence="11">
    <location>
        <begin position="21"/>
        <end position="42"/>
    </location>
</feature>
<dbReference type="GO" id="GO:0030225">
    <property type="term" value="P:macrophage differentiation"/>
    <property type="evidence" value="ECO:0007669"/>
    <property type="project" value="Ensembl"/>
</dbReference>
<evidence type="ECO:0000256" key="1">
    <source>
        <dbReference type="ARBA" id="ARBA00004479"/>
    </source>
</evidence>
<sequence>MQCTSTHSSSKSLISHLPLSQVCITMASAWITMFATLLLAFVNGTKDEVHTSPSVRVHTSTPVVALGSPVTASCIIRDDCPLIKGAVWHLNHIVWHLNQRLIPSSPAAANESGRTSAAATNESGWISTVLYSVANQSGWNSTVFIPSFTDTKGYLTCCVLHTFPCQIVGAVEIRAGFPPPAPQNLSCLTNLTKPETLSCQWDPGQDTHLPTQYTLYTEIRDLPESNTYMLPPGVHHYKIPRTGFVLFSEIEIHVKAVNALGQATSTSLLLEPMESAKFDPPKVMKVQAEPNRYGCLRLSWGLSEQQAWVTTVTLEVRLKTANSKQWSEEPVPVPRLMRQRPMEVCRLLHGTEYHIQIRVRYHQSPWSEWSNSNTAVTLERAPTGRLDSWMKVSREQRQKSLSVHLFWKPSKQFRANGKILSYVVSRQRQPLKKGQLCVTLDSHCVFQLPRGARKVFLSAGNAAGTSSPTEVEVFQHRALAAVSDVNVLPHDERSLLVKWTSIHSSSVTGYVVEWRPLWKMDPSLILFDHIDRNQSSTLISESIEPYNPYGISVYPRYKDGIGLPQTVEAYSRQKAPSAAPSLRVREMLHSRIELTWEEIPLCQRNGIVQSYQIFYWDEQGNTKVVTAELEKRRVVLRELDRSSSYKAFIMVSTGGGSLNGSEVTLKTEPMDDLAIILIVISSGVGLSLLIIISVLVCFSTHERLKMCFWPKIPDPANSSIKRWTTLDSMQDIPPVEDMQESSLVYLSHLSLLDLPKKGLEKRDGEITDDPWCRCSDTSDLGESICGSPHALSPSYIGSHQHSVPYATVVFDSPYSIQPPSQAHAYLRSESTQPLLEEELEEPSSPKEYQNVPVHGTSGEQVSFRECLNDGPGRGELCILWDDFPLLRALAMNDVQSET</sequence>
<keyword evidence="14" id="KW-1185">Reference proteome</keyword>
<dbReference type="Pfam" id="PF06328">
    <property type="entry name" value="Lep_receptor_Ig"/>
    <property type="match status" value="1"/>
</dbReference>
<dbReference type="Proteomes" id="UP000472277">
    <property type="component" value="Chromosome 37"/>
</dbReference>
<dbReference type="GO" id="GO:0035162">
    <property type="term" value="P:embryonic hemopoiesis"/>
    <property type="evidence" value="ECO:0007669"/>
    <property type="project" value="Ensembl"/>
</dbReference>
<dbReference type="FunFam" id="2.60.40.10:FF:000465">
    <property type="entry name" value="Granulocyte colony-stimulating factor receptor"/>
    <property type="match status" value="1"/>
</dbReference>
<dbReference type="Gene3D" id="2.60.40.10">
    <property type="entry name" value="Immunoglobulins"/>
    <property type="match status" value="7"/>
</dbReference>
<dbReference type="PANTHER" id="PTHR48423">
    <property type="entry name" value="INTERLEUKIN-27 RECEPTOR SUBUNIT ALPHA"/>
    <property type="match status" value="1"/>
</dbReference>
<dbReference type="GO" id="GO:0030224">
    <property type="term" value="P:monocyte differentiation"/>
    <property type="evidence" value="ECO:0007669"/>
    <property type="project" value="Ensembl"/>
</dbReference>
<evidence type="ECO:0000256" key="4">
    <source>
        <dbReference type="ARBA" id="ARBA00022729"/>
    </source>
</evidence>
<evidence type="ECO:0000256" key="9">
    <source>
        <dbReference type="ARBA" id="ARBA00023180"/>
    </source>
</evidence>
<evidence type="ECO:0000256" key="11">
    <source>
        <dbReference type="SAM" id="Phobius"/>
    </source>
</evidence>